<dbReference type="RefSeq" id="YP_007237720.1">
    <property type="nucleotide sequence ID" value="NC_019929.1"/>
</dbReference>
<name>J7KKH5_9CAUD</name>
<dbReference type="KEGG" id="vg:14297231"/>
<protein>
    <submittedName>
        <fullName evidence="1">Putative virion structural protein</fullName>
    </submittedName>
</protein>
<evidence type="ECO:0000313" key="1">
    <source>
        <dbReference type="EMBL" id="AFQ96615.1"/>
    </source>
</evidence>
<evidence type="ECO:0000313" key="2">
    <source>
        <dbReference type="Proteomes" id="UP000003802"/>
    </source>
</evidence>
<organism evidence="1 2">
    <name type="scientific">Erwinia phage phiEaH2</name>
    <dbReference type="NCBI Taxonomy" id="1029988"/>
    <lineage>
        <taxon>Viruses</taxon>
        <taxon>Duplodnaviria</taxon>
        <taxon>Heunggongvirae</taxon>
        <taxon>Uroviricota</taxon>
        <taxon>Caudoviricetes</taxon>
        <taxon>Chimalliviridae</taxon>
        <taxon>Erskinevirus</taxon>
        <taxon>Erskinevirus EaH2</taxon>
    </lineage>
</organism>
<accession>J7KKH5</accession>
<keyword evidence="2" id="KW-1185">Reference proteome</keyword>
<dbReference type="EMBL" id="JX316028">
    <property type="protein sequence ID" value="AFQ96615.1"/>
    <property type="molecule type" value="Genomic_DNA"/>
</dbReference>
<sequence>MSLKLSWNNPNVVPTRVRIYRKDTDFDSSTLPAPLVELTNGETTWIDPTAVDGNSYYYVLGSKTDTDEVFTASQKILVADNRGVGSSTILHGDASLGYMDSILSVDFVNSSTILAAALNASGLPVALVQPTWHKFIRNNKIIYVPDQQFGTASFPNLYRAGFVYGTDSVGPEGYPTAGLAAPVNQLRIIEFKGQKYKIRLMRGWSDGVITDVNNWASTGQSNMDLVPEAQNNEYSDLIYSLAKFVPLKQRTPNWLNLSVDPWLGAPLSSYDSATINSWRATFRVLCQERRANGNIFTRSMRECTLNQNQGSPNSKANLTYVFLGDVNQATIWIPVLELVEQTATL</sequence>
<dbReference type="Proteomes" id="UP000003802">
    <property type="component" value="Segment"/>
</dbReference>
<dbReference type="Gene3D" id="2.60.40.10">
    <property type="entry name" value="Immunoglobulins"/>
    <property type="match status" value="1"/>
</dbReference>
<dbReference type="GeneID" id="14297231"/>
<reference evidence="1 2" key="1">
    <citation type="journal article" date="2012" name="J. Virol.">
        <title>Complete Genomic Sequence of Erwinia amylovora Phage PhiEaH2.</title>
        <authorList>
            <person name="Domotor D."/>
            <person name="Becsagh P."/>
            <person name="Rakhely G."/>
            <person name="Schneider G."/>
            <person name="Kovacs T."/>
        </authorList>
    </citation>
    <scope>NUCLEOTIDE SEQUENCE [LARGE SCALE GENOMIC DNA]</scope>
</reference>
<proteinExistence type="predicted"/>
<dbReference type="InterPro" id="IPR013783">
    <property type="entry name" value="Ig-like_fold"/>
</dbReference>